<dbReference type="SUPFAM" id="SSF74650">
    <property type="entry name" value="Galactose mutarotase-like"/>
    <property type="match status" value="1"/>
</dbReference>
<name>A0ABY3B2Q5_9BACL</name>
<dbReference type="Pfam" id="PF01263">
    <property type="entry name" value="Aldose_epim"/>
    <property type="match status" value="1"/>
</dbReference>
<dbReference type="PANTHER" id="PTHR10091">
    <property type="entry name" value="ALDOSE-1-EPIMERASE"/>
    <property type="match status" value="1"/>
</dbReference>
<dbReference type="RefSeq" id="WP_142613475.1">
    <property type="nucleotide sequence ID" value="NZ_VIJZ01000006.1"/>
</dbReference>
<accession>A0ABY3B2Q5</accession>
<evidence type="ECO:0000313" key="1">
    <source>
        <dbReference type="EMBL" id="TQR97995.1"/>
    </source>
</evidence>
<sequence length="323" mass="37468">MKQVTKEHWNGYDTYVLHSGELEVTMIPRLGNNIISVRDLKLNREIVRRPGEEELAFYLQKPYHFGLPILIPPGRIRKGQFEFDGVPYQFDRNTANDNHIHGLHRNQSWCCSDIEEDEEGCSVTTELLTESDPHWMEQYPIPLRLEMTYRLQGTVLSQTLRVTNLGEKTAPFGLGYHTWFMVDGEPERWRLKLPVNGVYEQDAEQLPTGVITSLDLDRLEQLPSGLSLKETNLDTLLRATEEPAEAILTRDDGYQIRYTADEQYFKYWVLYTKGECDQYFCIEPYTWLPDAPHFSDPVGEAGLIRLEPQQSIDLNTQIHIVHP</sequence>
<dbReference type="InterPro" id="IPR011013">
    <property type="entry name" value="Gal_mutarotase_sf_dom"/>
</dbReference>
<dbReference type="InterPro" id="IPR014718">
    <property type="entry name" value="GH-type_carb-bd"/>
</dbReference>
<organism evidence="1 2">
    <name type="scientific">Paenibacillus ottowii</name>
    <dbReference type="NCBI Taxonomy" id="2315729"/>
    <lineage>
        <taxon>Bacteria</taxon>
        <taxon>Bacillati</taxon>
        <taxon>Bacillota</taxon>
        <taxon>Bacilli</taxon>
        <taxon>Bacillales</taxon>
        <taxon>Paenibacillaceae</taxon>
        <taxon>Paenibacillus</taxon>
    </lineage>
</organism>
<reference evidence="1 2" key="1">
    <citation type="submission" date="2019-07" db="EMBL/GenBank/DDBJ databases">
        <title>Paenibacillus ottowii sp. nov. isolated from a fermentation system processing bovine manure.</title>
        <authorList>
            <person name="Velazquez L.F."/>
            <person name="Rajbanshi S."/>
            <person name="Guan S."/>
            <person name="Hinchee M."/>
            <person name="Welsh A."/>
        </authorList>
    </citation>
    <scope>NUCLEOTIDE SEQUENCE [LARGE SCALE GENOMIC DNA]</scope>
    <source>
        <strain evidence="1 2">MS2379</strain>
    </source>
</reference>
<proteinExistence type="predicted"/>
<dbReference type="Gene3D" id="2.70.98.10">
    <property type="match status" value="1"/>
</dbReference>
<gene>
    <name evidence="1" type="ORF">FKV70_16095</name>
</gene>
<dbReference type="PANTHER" id="PTHR10091:SF0">
    <property type="entry name" value="GALACTOSE MUTAROTASE"/>
    <property type="match status" value="1"/>
</dbReference>
<dbReference type="InterPro" id="IPR008183">
    <property type="entry name" value="Aldose_1/G6P_1-epimerase"/>
</dbReference>
<comment type="caution">
    <text evidence="1">The sequence shown here is derived from an EMBL/GenBank/DDBJ whole genome shotgun (WGS) entry which is preliminary data.</text>
</comment>
<dbReference type="Proteomes" id="UP000319219">
    <property type="component" value="Unassembled WGS sequence"/>
</dbReference>
<keyword evidence="2" id="KW-1185">Reference proteome</keyword>
<dbReference type="CDD" id="cd01081">
    <property type="entry name" value="Aldose_epim"/>
    <property type="match status" value="1"/>
</dbReference>
<protein>
    <submittedName>
        <fullName evidence="1">Aldose 1-epimerase</fullName>
    </submittedName>
</protein>
<dbReference type="EMBL" id="VIJZ01000006">
    <property type="protein sequence ID" value="TQR97995.1"/>
    <property type="molecule type" value="Genomic_DNA"/>
</dbReference>
<evidence type="ECO:0000313" key="2">
    <source>
        <dbReference type="Proteomes" id="UP000319219"/>
    </source>
</evidence>